<feature type="transmembrane region" description="Helical" evidence="1">
    <location>
        <begin position="6"/>
        <end position="28"/>
    </location>
</feature>
<name>A0A1M6KPE1_9CLOT</name>
<dbReference type="Proteomes" id="UP000183952">
    <property type="component" value="Unassembled WGS sequence"/>
</dbReference>
<feature type="transmembrane region" description="Helical" evidence="1">
    <location>
        <begin position="69"/>
        <end position="89"/>
    </location>
</feature>
<dbReference type="RefSeq" id="WP_072902029.1">
    <property type="nucleotide sequence ID" value="NZ_FRAD01000004.1"/>
</dbReference>
<proteinExistence type="predicted"/>
<gene>
    <name evidence="2" type="ORF">SAMN02745248_00549</name>
</gene>
<accession>A0A1M6KPE1</accession>
<keyword evidence="1" id="KW-0812">Transmembrane</keyword>
<feature type="transmembrane region" description="Helical" evidence="1">
    <location>
        <begin position="40"/>
        <end position="57"/>
    </location>
</feature>
<evidence type="ECO:0000256" key="1">
    <source>
        <dbReference type="SAM" id="Phobius"/>
    </source>
</evidence>
<organism evidence="2 3">
    <name type="scientific">Hathewaya proteolytica DSM 3090</name>
    <dbReference type="NCBI Taxonomy" id="1121331"/>
    <lineage>
        <taxon>Bacteria</taxon>
        <taxon>Bacillati</taxon>
        <taxon>Bacillota</taxon>
        <taxon>Clostridia</taxon>
        <taxon>Eubacteriales</taxon>
        <taxon>Clostridiaceae</taxon>
        <taxon>Hathewaya</taxon>
    </lineage>
</organism>
<dbReference type="AlphaFoldDB" id="A0A1M6KPE1"/>
<evidence type="ECO:0000313" key="2">
    <source>
        <dbReference type="EMBL" id="SHJ60800.1"/>
    </source>
</evidence>
<keyword evidence="1" id="KW-1133">Transmembrane helix</keyword>
<protein>
    <submittedName>
        <fullName evidence="2">Uncharacterized protein</fullName>
    </submittedName>
</protein>
<reference evidence="2 3" key="1">
    <citation type="submission" date="2016-11" db="EMBL/GenBank/DDBJ databases">
        <authorList>
            <person name="Jaros S."/>
            <person name="Januszkiewicz K."/>
            <person name="Wedrychowicz H."/>
        </authorList>
    </citation>
    <scope>NUCLEOTIDE SEQUENCE [LARGE SCALE GENOMIC DNA]</scope>
    <source>
        <strain evidence="2 3">DSM 3090</strain>
    </source>
</reference>
<dbReference type="EMBL" id="FRAD01000004">
    <property type="protein sequence ID" value="SHJ60800.1"/>
    <property type="molecule type" value="Genomic_DNA"/>
</dbReference>
<evidence type="ECO:0000313" key="3">
    <source>
        <dbReference type="Proteomes" id="UP000183952"/>
    </source>
</evidence>
<keyword evidence="1" id="KW-0472">Membrane</keyword>
<sequence length="125" mass="14178">MDIVWTILKVLGGGILVALVAFIAYSLLKEFMFKYVKPNKWILVALLLVFIIAPIPMGVKFKGFTGKFLLPTIDAILILFLADSFGLFAKVNMSEKEKKQLEKEKHDVIKPKAKPNRVKNMNKKN</sequence>
<keyword evidence="3" id="KW-1185">Reference proteome</keyword>
<dbReference type="STRING" id="1121331.SAMN02745248_00549"/>